<keyword evidence="2" id="KW-1133">Transmembrane helix</keyword>
<dbReference type="AlphaFoldDB" id="Q4V1T5"/>
<keyword evidence="2" id="KW-0472">Membrane</keyword>
<sequence>MNNMNLGSQLKRFRESKSFSQEDVARKVGVTRQAVYKWESNKSYPDIDNLILLSELYEVTIDELIKGSEDAREELDKKDKNECEDDDDENDFGFFIGIVLIFVGIFIGIEGISLFITILGMLIMIFYSDVKKLIINEFKIKRRPN</sequence>
<dbReference type="PANTHER" id="PTHR46558:SF15">
    <property type="entry name" value="HELIX-TURN-HELIX DOMAIN PROTEIN"/>
    <property type="match status" value="1"/>
</dbReference>
<dbReference type="SUPFAM" id="SSF47413">
    <property type="entry name" value="lambda repressor-like DNA-binding domains"/>
    <property type="match status" value="1"/>
</dbReference>
<feature type="domain" description="HTH cro/C1-type" evidence="3">
    <location>
        <begin position="10"/>
        <end position="64"/>
    </location>
</feature>
<evidence type="ECO:0000256" key="1">
    <source>
        <dbReference type="ARBA" id="ARBA00023125"/>
    </source>
</evidence>
<evidence type="ECO:0000313" key="4">
    <source>
        <dbReference type="EMBL" id="AAY60322.1"/>
    </source>
</evidence>
<evidence type="ECO:0000313" key="5">
    <source>
        <dbReference type="Proteomes" id="UP000002612"/>
    </source>
</evidence>
<dbReference type="Gene3D" id="1.10.260.40">
    <property type="entry name" value="lambda repressor-like DNA-binding domains"/>
    <property type="match status" value="1"/>
</dbReference>
<dbReference type="EMBL" id="CP000040">
    <property type="protein sequence ID" value="AAY60322.1"/>
    <property type="molecule type" value="Genomic_DNA"/>
</dbReference>
<keyword evidence="1" id="KW-0238">DNA-binding</keyword>
<dbReference type="PROSITE" id="PS50943">
    <property type="entry name" value="HTH_CROC1"/>
    <property type="match status" value="1"/>
</dbReference>
<geneLocation type="plasmid" evidence="4 5">
    <name>pE33L466</name>
</geneLocation>
<name>Q4V1T5_BACCZ</name>
<dbReference type="Proteomes" id="UP000002612">
    <property type="component" value="Plasmid pE33L466"/>
</dbReference>
<reference evidence="5" key="1">
    <citation type="journal article" date="2006" name="J. Bacteriol.">
        <title>Pathogenomic sequence analysis of Bacillus cereus and Bacillus thuringiensis isolates closely related to Bacillus anthracis.</title>
        <authorList>
            <person name="Han C.S."/>
            <person name="Xie G."/>
            <person name="Challacombe J.F."/>
            <person name="Altherr M.R."/>
            <person name="Bhotika S.S."/>
            <person name="Brown N."/>
            <person name="Bruce D."/>
            <person name="Campbell C.S."/>
            <person name="Campbell M.L."/>
            <person name="Chen J."/>
            <person name="Chertkov O."/>
            <person name="Cleland C."/>
            <person name="Dimitrijevic M."/>
            <person name="Doggett N.A."/>
            <person name="Fawcett J.J."/>
            <person name="Glavina T."/>
            <person name="Goodwin L.A."/>
            <person name="Green L.D."/>
            <person name="Hill K.K."/>
            <person name="Hitchcock P."/>
            <person name="Jackson P.J."/>
            <person name="Keim P."/>
            <person name="Kewalramani A.R."/>
            <person name="Longmire J."/>
            <person name="Lucas S."/>
            <person name="Malfatti S."/>
            <person name="McMurry K."/>
            <person name="Meincke L.J."/>
            <person name="Misra M."/>
            <person name="Moseman B.L."/>
            <person name="Mundt M."/>
            <person name="Munk A.C."/>
            <person name="Okinaka R.T."/>
            <person name="Parson-Quintana B."/>
            <person name="Reilly L.P."/>
            <person name="Richardson P."/>
            <person name="Robinson D.L."/>
            <person name="Rubin E."/>
            <person name="Saunders E."/>
            <person name="Tapia R."/>
            <person name="Tesmer J.G."/>
            <person name="Thayer N."/>
            <person name="Thompson L.S."/>
            <person name="Tice H."/>
            <person name="Ticknor L.O."/>
            <person name="Wills P.L."/>
            <person name="Brettin T.S."/>
            <person name="Gilna P."/>
        </authorList>
    </citation>
    <scope>NUCLEOTIDE SEQUENCE [LARGE SCALE GENOMIC DNA]</scope>
    <source>
        <strain evidence="5">ZK / E33L</strain>
        <plasmid evidence="5">pE33L466</plasmid>
    </source>
</reference>
<dbReference type="Pfam" id="PF01381">
    <property type="entry name" value="HTH_3"/>
    <property type="match status" value="1"/>
</dbReference>
<dbReference type="KEGG" id="bcz:pE33L466_0162"/>
<feature type="transmembrane region" description="Helical" evidence="2">
    <location>
        <begin position="94"/>
        <end position="127"/>
    </location>
</feature>
<proteinExistence type="predicted"/>
<dbReference type="PANTHER" id="PTHR46558">
    <property type="entry name" value="TRACRIPTIONAL REGULATORY PROTEIN-RELATED-RELATED"/>
    <property type="match status" value="1"/>
</dbReference>
<evidence type="ECO:0000259" key="3">
    <source>
        <dbReference type="PROSITE" id="PS50943"/>
    </source>
</evidence>
<organism evidence="4 5">
    <name type="scientific">Bacillus cereus (strain ZK / E33L)</name>
    <dbReference type="NCBI Taxonomy" id="288681"/>
    <lineage>
        <taxon>Bacteria</taxon>
        <taxon>Bacillati</taxon>
        <taxon>Bacillota</taxon>
        <taxon>Bacilli</taxon>
        <taxon>Bacillales</taxon>
        <taxon>Bacillaceae</taxon>
        <taxon>Bacillus</taxon>
        <taxon>Bacillus cereus group</taxon>
    </lineage>
</organism>
<keyword evidence="4" id="KW-0614">Plasmid</keyword>
<keyword evidence="2" id="KW-0812">Transmembrane</keyword>
<dbReference type="InterPro" id="IPR001387">
    <property type="entry name" value="Cro/C1-type_HTH"/>
</dbReference>
<gene>
    <name evidence="4" type="ordered locus">pE33L466_0162</name>
</gene>
<accession>Q4V1T5</accession>
<dbReference type="SMART" id="SM00530">
    <property type="entry name" value="HTH_XRE"/>
    <property type="match status" value="1"/>
</dbReference>
<protein>
    <submittedName>
        <fullName evidence="4">Transcriptional regulator</fullName>
    </submittedName>
</protein>
<dbReference type="GO" id="GO:0003677">
    <property type="term" value="F:DNA binding"/>
    <property type="evidence" value="ECO:0007669"/>
    <property type="project" value="UniProtKB-KW"/>
</dbReference>
<dbReference type="CDD" id="cd00093">
    <property type="entry name" value="HTH_XRE"/>
    <property type="match status" value="1"/>
</dbReference>
<evidence type="ECO:0000256" key="2">
    <source>
        <dbReference type="SAM" id="Phobius"/>
    </source>
</evidence>
<dbReference type="InterPro" id="IPR010982">
    <property type="entry name" value="Lambda_DNA-bd_dom_sf"/>
</dbReference>